<sequence>MNARLDFAFCTSVAASSLGRGVTAQLTFPRLSFSEFGTGCCQLGRLRDIQLGVMPIGWPAEPPPTVRPEQVKGRFR</sequence>
<name>A0A3S5C7N1_9PLAT</name>
<reference evidence="1" key="1">
    <citation type="submission" date="2018-11" db="EMBL/GenBank/DDBJ databases">
        <authorList>
            <consortium name="Pathogen Informatics"/>
        </authorList>
    </citation>
    <scope>NUCLEOTIDE SEQUENCE</scope>
</reference>
<protein>
    <submittedName>
        <fullName evidence="1">Uncharacterized protein</fullName>
    </submittedName>
</protein>
<accession>A0A3S5C7N1</accession>
<keyword evidence="2" id="KW-1185">Reference proteome</keyword>
<comment type="caution">
    <text evidence="1">The sequence shown here is derived from an EMBL/GenBank/DDBJ whole genome shotgun (WGS) entry which is preliminary data.</text>
</comment>
<organism evidence="1 2">
    <name type="scientific">Protopolystoma xenopodis</name>
    <dbReference type="NCBI Taxonomy" id="117903"/>
    <lineage>
        <taxon>Eukaryota</taxon>
        <taxon>Metazoa</taxon>
        <taxon>Spiralia</taxon>
        <taxon>Lophotrochozoa</taxon>
        <taxon>Platyhelminthes</taxon>
        <taxon>Monogenea</taxon>
        <taxon>Polyopisthocotylea</taxon>
        <taxon>Polystomatidea</taxon>
        <taxon>Polystomatidae</taxon>
        <taxon>Protopolystoma</taxon>
    </lineage>
</organism>
<proteinExistence type="predicted"/>
<dbReference type="EMBL" id="CAAALY010266213">
    <property type="protein sequence ID" value="VEL40735.1"/>
    <property type="molecule type" value="Genomic_DNA"/>
</dbReference>
<evidence type="ECO:0000313" key="1">
    <source>
        <dbReference type="EMBL" id="VEL40735.1"/>
    </source>
</evidence>
<evidence type="ECO:0000313" key="2">
    <source>
        <dbReference type="Proteomes" id="UP000784294"/>
    </source>
</evidence>
<gene>
    <name evidence="1" type="ORF">PXEA_LOCUS34175</name>
</gene>
<dbReference type="AlphaFoldDB" id="A0A3S5C7N1"/>
<dbReference type="Proteomes" id="UP000784294">
    <property type="component" value="Unassembled WGS sequence"/>
</dbReference>